<sequence length="367" mass="39046">MSERRGVRVVVLTALPLEYDAVRRHLHDRGRSPHPLGIEFEVGNLPGTDGRVAIAELGQGNLDAALAVAHAVEMFRPGAILFVGIAGALHDDLQIGDVLTATRVYAYQSGTVSDRGFFTRPRSHDADRELEQRARVVARTYRDRPDAPAVHFRPVAAGDVVLNSRTQPLSDQLENNYNDAGAIEMESAGMVRACHVCRVPALVIRGISDRADGAKEIVDANGSQPLAARNAADFAVAVIADYLSAPHRQVTKSAEQPPPPNVRSKAAPTMPTALARTGGPALGSVIDATTKPITERPADRTTAPSVVKPTAEAPTAKPVSAEQQNAVRSAQSYLRNGAFSRKGLIEQLSSDAGEGYSLEASTYAVDS</sequence>
<dbReference type="Gene3D" id="3.40.50.1580">
    <property type="entry name" value="Nucleoside phosphorylase domain"/>
    <property type="match status" value="1"/>
</dbReference>
<keyword evidence="5" id="KW-1185">Reference proteome</keyword>
<evidence type="ECO:0000256" key="1">
    <source>
        <dbReference type="SAM" id="MobiDB-lite"/>
    </source>
</evidence>
<dbReference type="Pfam" id="PF07553">
    <property type="entry name" value="Lipoprotein_Ltp"/>
    <property type="match status" value="1"/>
</dbReference>
<feature type="non-terminal residue" evidence="4">
    <location>
        <position position="367"/>
    </location>
</feature>
<dbReference type="PANTHER" id="PTHR46832">
    <property type="entry name" value="5'-METHYLTHIOADENOSINE/S-ADENOSYLHOMOCYSTEINE NUCLEOSIDASE"/>
    <property type="match status" value="1"/>
</dbReference>
<dbReference type="Gene3D" id="1.10.10.10">
    <property type="entry name" value="Winged helix-like DNA-binding domain superfamily/Winged helix DNA-binding domain"/>
    <property type="match status" value="1"/>
</dbReference>
<gene>
    <name evidence="4" type="ORF">ACIBP4_04530</name>
</gene>
<evidence type="ECO:0000259" key="3">
    <source>
        <dbReference type="Pfam" id="PF07553"/>
    </source>
</evidence>
<dbReference type="Pfam" id="PF01048">
    <property type="entry name" value="PNP_UDP_1"/>
    <property type="match status" value="1"/>
</dbReference>
<accession>A0ABW7ZFC7</accession>
<dbReference type="InterPro" id="IPR036388">
    <property type="entry name" value="WH-like_DNA-bd_sf"/>
</dbReference>
<dbReference type="PANTHER" id="PTHR46832:SF1">
    <property type="entry name" value="5'-METHYLTHIOADENOSINE_S-ADENOSYLHOMOCYSTEINE NUCLEOSIDASE"/>
    <property type="match status" value="1"/>
</dbReference>
<evidence type="ECO:0000259" key="2">
    <source>
        <dbReference type="Pfam" id="PF01048"/>
    </source>
</evidence>
<dbReference type="InterPro" id="IPR000845">
    <property type="entry name" value="Nucleoside_phosphorylase_d"/>
</dbReference>
<dbReference type="RefSeq" id="WP_396768537.1">
    <property type="nucleotide sequence ID" value="NZ_JBITLA010000002.1"/>
</dbReference>
<feature type="region of interest" description="Disordered" evidence="1">
    <location>
        <begin position="275"/>
        <end position="324"/>
    </location>
</feature>
<protein>
    <submittedName>
        <fullName evidence="4">Ltp family lipoprotein</fullName>
    </submittedName>
</protein>
<dbReference type="EMBL" id="JBITLE010000001">
    <property type="protein sequence ID" value="MFI7261561.1"/>
    <property type="molecule type" value="Genomic_DNA"/>
</dbReference>
<reference evidence="4 5" key="1">
    <citation type="submission" date="2024-10" db="EMBL/GenBank/DDBJ databases">
        <title>The Natural Products Discovery Center: Release of the First 8490 Sequenced Strains for Exploring Actinobacteria Biosynthetic Diversity.</title>
        <authorList>
            <person name="Kalkreuter E."/>
            <person name="Kautsar S.A."/>
            <person name="Yang D."/>
            <person name="Bader C.D."/>
            <person name="Teijaro C.N."/>
            <person name="Fluegel L."/>
            <person name="Davis C.M."/>
            <person name="Simpson J.R."/>
            <person name="Lauterbach L."/>
            <person name="Steele A.D."/>
            <person name="Gui C."/>
            <person name="Meng S."/>
            <person name="Li G."/>
            <person name="Viehrig K."/>
            <person name="Ye F."/>
            <person name="Su P."/>
            <person name="Kiefer A.F."/>
            <person name="Nichols A."/>
            <person name="Cepeda A.J."/>
            <person name="Yan W."/>
            <person name="Fan B."/>
            <person name="Jiang Y."/>
            <person name="Adhikari A."/>
            <person name="Zheng C.-J."/>
            <person name="Schuster L."/>
            <person name="Cowan T.M."/>
            <person name="Smanski M.J."/>
            <person name="Chevrette M.G."/>
            <person name="De Carvalho L.P.S."/>
            <person name="Shen B."/>
        </authorList>
    </citation>
    <scope>NUCLEOTIDE SEQUENCE [LARGE SCALE GENOMIC DNA]</scope>
    <source>
        <strain evidence="4 5">NPDC049845</strain>
    </source>
</reference>
<organism evidence="4 5">
    <name type="scientific">Micromonospora maritima</name>
    <dbReference type="NCBI Taxonomy" id="986711"/>
    <lineage>
        <taxon>Bacteria</taxon>
        <taxon>Bacillati</taxon>
        <taxon>Actinomycetota</taxon>
        <taxon>Actinomycetes</taxon>
        <taxon>Micromonosporales</taxon>
        <taxon>Micromonosporaceae</taxon>
        <taxon>Micromonospora</taxon>
    </lineage>
</organism>
<feature type="domain" description="Nucleoside phosphorylase" evidence="2">
    <location>
        <begin position="8"/>
        <end position="240"/>
    </location>
</feature>
<name>A0ABW7ZFC7_9ACTN</name>
<comment type="caution">
    <text evidence="4">The sequence shown here is derived from an EMBL/GenBank/DDBJ whole genome shotgun (WGS) entry which is preliminary data.</text>
</comment>
<dbReference type="InterPro" id="IPR035994">
    <property type="entry name" value="Nucleoside_phosphorylase_sf"/>
</dbReference>
<dbReference type="Proteomes" id="UP001612812">
    <property type="component" value="Unassembled WGS sequence"/>
</dbReference>
<evidence type="ECO:0000313" key="5">
    <source>
        <dbReference type="Proteomes" id="UP001612812"/>
    </source>
</evidence>
<keyword evidence="4" id="KW-0449">Lipoprotein</keyword>
<feature type="domain" description="Putative host cell surface-exposed lipoprotein Ltp-like HTH region" evidence="3">
    <location>
        <begin position="322"/>
        <end position="366"/>
    </location>
</feature>
<dbReference type="SUPFAM" id="SSF53167">
    <property type="entry name" value="Purine and uridine phosphorylases"/>
    <property type="match status" value="1"/>
</dbReference>
<evidence type="ECO:0000313" key="4">
    <source>
        <dbReference type="EMBL" id="MFI7261561.1"/>
    </source>
</evidence>
<dbReference type="InterPro" id="IPR011434">
    <property type="entry name" value="Ltp-like_HTH"/>
</dbReference>
<dbReference type="CDD" id="cd09008">
    <property type="entry name" value="MTAN"/>
    <property type="match status" value="1"/>
</dbReference>
<proteinExistence type="predicted"/>